<keyword evidence="3" id="KW-1185">Reference proteome</keyword>
<name>A0A1M7R204_9ACTN</name>
<dbReference type="STRING" id="134849.SAMN05443668_106123"/>
<proteinExistence type="predicted"/>
<evidence type="ECO:0000313" key="3">
    <source>
        <dbReference type="Proteomes" id="UP000184440"/>
    </source>
</evidence>
<dbReference type="AlphaFoldDB" id="A0A1M7R204"/>
<dbReference type="EMBL" id="FRCS01000006">
    <property type="protein sequence ID" value="SHN38708.1"/>
    <property type="molecule type" value="Genomic_DNA"/>
</dbReference>
<accession>A0A1M7R204</accession>
<evidence type="ECO:0000313" key="2">
    <source>
        <dbReference type="EMBL" id="SHN38708.1"/>
    </source>
</evidence>
<sequence length="139" mass="15064">MEMHPLVSIPPHLLAAEFAQLEVDVVGFDQADEPPPEQEMPAGMSRDLVPAVDDQHDLRPVSVEQAVGETVAEPEPCSLAIPTGPARYGGNDGTTHRGRFDAGGQVDSEHFVFQPNEIGQQSVESPRMSIEVQMPIVKQ</sequence>
<dbReference type="Proteomes" id="UP000184440">
    <property type="component" value="Unassembled WGS sequence"/>
</dbReference>
<evidence type="ECO:0000256" key="1">
    <source>
        <dbReference type="SAM" id="MobiDB-lite"/>
    </source>
</evidence>
<organism evidence="2 3">
    <name type="scientific">Cryptosporangium aurantiacum</name>
    <dbReference type="NCBI Taxonomy" id="134849"/>
    <lineage>
        <taxon>Bacteria</taxon>
        <taxon>Bacillati</taxon>
        <taxon>Actinomycetota</taxon>
        <taxon>Actinomycetes</taxon>
        <taxon>Cryptosporangiales</taxon>
        <taxon>Cryptosporangiaceae</taxon>
        <taxon>Cryptosporangium</taxon>
    </lineage>
</organism>
<gene>
    <name evidence="2" type="ORF">SAMN05443668_106123</name>
</gene>
<feature type="region of interest" description="Disordered" evidence="1">
    <location>
        <begin position="76"/>
        <end position="103"/>
    </location>
</feature>
<reference evidence="2 3" key="1">
    <citation type="submission" date="2016-11" db="EMBL/GenBank/DDBJ databases">
        <authorList>
            <person name="Jaros S."/>
            <person name="Januszkiewicz K."/>
            <person name="Wedrychowicz H."/>
        </authorList>
    </citation>
    <scope>NUCLEOTIDE SEQUENCE [LARGE SCALE GENOMIC DNA]</scope>
    <source>
        <strain evidence="2 3">DSM 46144</strain>
    </source>
</reference>
<protein>
    <submittedName>
        <fullName evidence="2">Uncharacterized protein</fullName>
    </submittedName>
</protein>